<dbReference type="STRING" id="1907.SGLAU_11125"/>
<evidence type="ECO:0000313" key="1">
    <source>
        <dbReference type="EMBL" id="AIR98229.1"/>
    </source>
</evidence>
<evidence type="ECO:0000313" key="2">
    <source>
        <dbReference type="Proteomes" id="UP000029482"/>
    </source>
</evidence>
<dbReference type="EMBL" id="CP009438">
    <property type="protein sequence ID" value="AIR98229.1"/>
    <property type="molecule type" value="Genomic_DNA"/>
</dbReference>
<dbReference type="AlphaFoldDB" id="A0A089XAP9"/>
<name>A0A089XAP9_STRGA</name>
<gene>
    <name evidence="1" type="ORF">SGLAU_11125</name>
</gene>
<organism evidence="1 2">
    <name type="scientific">Streptomyces glaucescens</name>
    <dbReference type="NCBI Taxonomy" id="1907"/>
    <lineage>
        <taxon>Bacteria</taxon>
        <taxon>Bacillati</taxon>
        <taxon>Actinomycetota</taxon>
        <taxon>Actinomycetes</taxon>
        <taxon>Kitasatosporales</taxon>
        <taxon>Streptomycetaceae</taxon>
        <taxon>Streptomyces</taxon>
    </lineage>
</organism>
<sequence>MASSHTYRVRLGPWGLVARIGLDVGQAEAPPPDARVTGDPPVWWVPPPGIVPADEEWMRFGLGLVAGRLDALRSGAGVVVVRVLDWEVPMLTDHQEEVAAAAVIECLRRHHGIDGVGIGVTFDRERNRYEFTWDASSRPVGRGGASGGA</sequence>
<dbReference type="Proteomes" id="UP000029482">
    <property type="component" value="Chromosome"/>
</dbReference>
<reference evidence="2" key="1">
    <citation type="journal article" date="2015" name="J. Biotechnol.">
        <title>Complete genome sequence of the actinobacterium Streptomyces glaucescens GLA.O (DSM 40922) consisting of a linear chromosome and one linear plasmid.</title>
        <authorList>
            <person name="Ortseifen V."/>
            <person name="Winkler A."/>
            <person name="Albersmeier A."/>
            <person name="Wendler S."/>
            <person name="Puhler A."/>
            <person name="Kalinowski J."/>
            <person name="Ruckert C."/>
        </authorList>
    </citation>
    <scope>NUCLEOTIDE SEQUENCE [LARGE SCALE GENOMIC DNA]</scope>
    <source>
        <strain evidence="2">DSM 40922 / GLA O</strain>
    </source>
</reference>
<dbReference type="HOGENOM" id="CLU_129335_0_0_11"/>
<dbReference type="KEGG" id="sgu:SGLAU_11125"/>
<protein>
    <submittedName>
        <fullName evidence="1">Uncharacterized protein</fullName>
    </submittedName>
</protein>
<accession>A0A089XAP9</accession>
<keyword evidence="2" id="KW-1185">Reference proteome</keyword>
<proteinExistence type="predicted"/>
<dbReference type="eggNOG" id="ENOG5031VRV">
    <property type="taxonomic scope" value="Bacteria"/>
</dbReference>